<dbReference type="PANTHER" id="PTHR43245">
    <property type="entry name" value="BIFUNCTIONAL POLYMYXIN RESISTANCE PROTEIN ARNA"/>
    <property type="match status" value="1"/>
</dbReference>
<feature type="domain" description="Thioester reductase (TE)" evidence="1">
    <location>
        <begin position="47"/>
        <end position="216"/>
    </location>
</feature>
<dbReference type="Gene3D" id="3.40.50.720">
    <property type="entry name" value="NAD(P)-binding Rossmann-like Domain"/>
    <property type="match status" value="1"/>
</dbReference>
<organism evidence="2 3">
    <name type="scientific">Streptomyces smyrnaeus</name>
    <dbReference type="NCBI Taxonomy" id="1387713"/>
    <lineage>
        <taxon>Bacteria</taxon>
        <taxon>Bacillati</taxon>
        <taxon>Actinomycetota</taxon>
        <taxon>Actinomycetes</taxon>
        <taxon>Kitasatosporales</taxon>
        <taxon>Streptomycetaceae</taxon>
        <taxon>Streptomyces</taxon>
    </lineage>
</organism>
<dbReference type="InterPro" id="IPR013120">
    <property type="entry name" value="FAR_NAD-bd"/>
</dbReference>
<dbReference type="EMBL" id="JAFFZM010000004">
    <property type="protein sequence ID" value="MBO8198317.1"/>
    <property type="molecule type" value="Genomic_DNA"/>
</dbReference>
<dbReference type="GeneID" id="96258616"/>
<dbReference type="Pfam" id="PF07993">
    <property type="entry name" value="NAD_binding_4"/>
    <property type="match status" value="1"/>
</dbReference>
<evidence type="ECO:0000313" key="2">
    <source>
        <dbReference type="EMBL" id="MBO8198317.1"/>
    </source>
</evidence>
<keyword evidence="3" id="KW-1185">Reference proteome</keyword>
<comment type="caution">
    <text evidence="2">The sequence shown here is derived from an EMBL/GenBank/DDBJ whole genome shotgun (WGS) entry which is preliminary data.</text>
</comment>
<protein>
    <submittedName>
        <fullName evidence="2">SDR family oxidoreductase</fullName>
    </submittedName>
</protein>
<gene>
    <name evidence="2" type="ORF">JW613_08355</name>
</gene>
<dbReference type="RefSeq" id="WP_209210070.1">
    <property type="nucleotide sequence ID" value="NZ_JAFFZM010000004.1"/>
</dbReference>
<evidence type="ECO:0000313" key="3">
    <source>
        <dbReference type="Proteomes" id="UP000721954"/>
    </source>
</evidence>
<evidence type="ECO:0000259" key="1">
    <source>
        <dbReference type="Pfam" id="PF07993"/>
    </source>
</evidence>
<dbReference type="SUPFAM" id="SSF51735">
    <property type="entry name" value="NAD(P)-binding Rossmann-fold domains"/>
    <property type="match status" value="1"/>
</dbReference>
<name>A0ABS3XSE3_9ACTN</name>
<sequence length="336" mass="36493">MSRPRTVLLTGASGVVGRAVLREQHPDRLRIIPAARSAPVPEAAEPVLRCDLTRERLGLDPDSYRALAAEVDVVIHSAGLTEWGLPAERYRPVNVDGTRQVIDFAAQAGATVHFMSTEFVAALLPGAPAQLRSENICRNYIDSKRQAEELLRVSGLPHTVFRPTNLIGDAATGWTSRGQIVQQMSDWLLRGRAPFVPVHPGIRMDFVAQDLLAKAVVRAVELGDDEGAFWVSYGPEAMDVEGCLRVLAKHAAAVGRTFTPPPLVDADTLDPDEIDRRDPMTRAYLSVLRDVGEVTRCSGGVLPTSMPMLRSRYGIPVVDDTAAYATSLAYAAEHLG</sequence>
<accession>A0ABS3XSE3</accession>
<proteinExistence type="predicted"/>
<dbReference type="Proteomes" id="UP000721954">
    <property type="component" value="Unassembled WGS sequence"/>
</dbReference>
<dbReference type="InterPro" id="IPR050177">
    <property type="entry name" value="Lipid_A_modif_metabolic_enz"/>
</dbReference>
<dbReference type="PANTHER" id="PTHR43245:SF51">
    <property type="entry name" value="SHORT CHAIN DEHYDROGENASE_REDUCTASE FAMILY 42E, MEMBER 2"/>
    <property type="match status" value="1"/>
</dbReference>
<reference evidence="2 3" key="1">
    <citation type="submission" date="2021-02" db="EMBL/GenBank/DDBJ databases">
        <title>Streptomyces spirodelae sp. nov., isolated from duckweed.</title>
        <authorList>
            <person name="Saimee Y."/>
            <person name="Duangmal K."/>
        </authorList>
    </citation>
    <scope>NUCLEOTIDE SEQUENCE [LARGE SCALE GENOMIC DNA]</scope>
    <source>
        <strain evidence="2 3">DSM 42105</strain>
    </source>
</reference>
<dbReference type="InterPro" id="IPR036291">
    <property type="entry name" value="NAD(P)-bd_dom_sf"/>
</dbReference>